<evidence type="ECO:0000256" key="12">
    <source>
        <dbReference type="ARBA" id="ARBA00032116"/>
    </source>
</evidence>
<dbReference type="GeneID" id="752107"/>
<evidence type="ECO:0000259" key="13">
    <source>
        <dbReference type="Pfam" id="PF09349"/>
    </source>
</evidence>
<comment type="similarity">
    <text evidence="5">Belongs to the OHCU decarboxylase family.</text>
</comment>
<organism evidence="14 15">
    <name type="scientific">Strongylocentrotus purpuratus</name>
    <name type="common">Purple sea urchin</name>
    <dbReference type="NCBI Taxonomy" id="7668"/>
    <lineage>
        <taxon>Eukaryota</taxon>
        <taxon>Metazoa</taxon>
        <taxon>Echinodermata</taxon>
        <taxon>Eleutherozoa</taxon>
        <taxon>Echinozoa</taxon>
        <taxon>Echinoidea</taxon>
        <taxon>Euechinoidea</taxon>
        <taxon>Echinacea</taxon>
        <taxon>Camarodonta</taxon>
        <taxon>Echinidea</taxon>
        <taxon>Strongylocentrotidae</taxon>
        <taxon>Strongylocentrotus</taxon>
    </lineage>
</organism>
<dbReference type="Proteomes" id="UP000007110">
    <property type="component" value="Unassembled WGS sequence"/>
</dbReference>
<comment type="pathway">
    <text evidence="4">Purine metabolism; urate degradation; (S)-allantoin from urate: step 3/3.</text>
</comment>
<evidence type="ECO:0000256" key="5">
    <source>
        <dbReference type="ARBA" id="ARBA00005793"/>
    </source>
</evidence>
<dbReference type="InterPro" id="IPR018020">
    <property type="entry name" value="OHCU_decarboxylase"/>
</dbReference>
<reference evidence="14" key="2">
    <citation type="submission" date="2021-01" db="UniProtKB">
        <authorList>
            <consortium name="EnsemblMetazoa"/>
        </authorList>
    </citation>
    <scope>IDENTIFICATION</scope>
</reference>
<dbReference type="CTD" id="646625"/>
<evidence type="ECO:0000313" key="15">
    <source>
        <dbReference type="Proteomes" id="UP000007110"/>
    </source>
</evidence>
<dbReference type="UniPathway" id="UPA00394">
    <property type="reaction ID" value="UER00652"/>
</dbReference>
<keyword evidence="9" id="KW-0576">Peroxisome</keyword>
<reference evidence="15" key="1">
    <citation type="submission" date="2015-02" db="EMBL/GenBank/DDBJ databases">
        <title>Genome sequencing for Strongylocentrotus purpuratus.</title>
        <authorList>
            <person name="Murali S."/>
            <person name="Liu Y."/>
            <person name="Vee V."/>
            <person name="English A."/>
            <person name="Wang M."/>
            <person name="Skinner E."/>
            <person name="Han Y."/>
            <person name="Muzny D.M."/>
            <person name="Worley K.C."/>
            <person name="Gibbs R.A."/>
        </authorList>
    </citation>
    <scope>NUCLEOTIDE SEQUENCE</scope>
</reference>
<protein>
    <recommendedName>
        <fullName evidence="6">2-oxo-4-hydroxy-4-carboxy-5-ureidoimidazoline decarboxylase</fullName>
        <ecNumber evidence="6">4.1.1.97</ecNumber>
    </recommendedName>
    <alternativeName>
        <fullName evidence="12">Parahox neighbor</fullName>
    </alternativeName>
    <alternativeName>
        <fullName evidence="11">Ureidoimidazoline (2-oxo-4-hydroxy-4-carboxy-5-) decarboxylase</fullName>
    </alternativeName>
</protein>
<evidence type="ECO:0000256" key="4">
    <source>
        <dbReference type="ARBA" id="ARBA00004754"/>
    </source>
</evidence>
<dbReference type="RefSeq" id="XP_011665845.2">
    <property type="nucleotide sequence ID" value="XM_011667543.2"/>
</dbReference>
<keyword evidence="15" id="KW-1185">Reference proteome</keyword>
<dbReference type="EnsemblMetazoa" id="XM_001175503">
    <property type="protein sequence ID" value="XP_001175503"/>
    <property type="gene ID" value="LOC752107"/>
</dbReference>
<evidence type="ECO:0000256" key="7">
    <source>
        <dbReference type="ARBA" id="ARBA00022631"/>
    </source>
</evidence>
<comment type="catalytic activity">
    <reaction evidence="1">
        <text>5-hydroxy-2-oxo-4-ureido-2,5-dihydro-1H-imidazole-5-carboxylate + H(+) = (S)-allantoin + CO2</text>
        <dbReference type="Rhea" id="RHEA:26301"/>
        <dbReference type="ChEBI" id="CHEBI:15378"/>
        <dbReference type="ChEBI" id="CHEBI:15678"/>
        <dbReference type="ChEBI" id="CHEBI:16526"/>
        <dbReference type="ChEBI" id="CHEBI:58639"/>
        <dbReference type="EC" id="4.1.1.97"/>
    </reaction>
</comment>
<evidence type="ECO:0000256" key="9">
    <source>
        <dbReference type="ARBA" id="ARBA00023140"/>
    </source>
</evidence>
<dbReference type="RefSeq" id="XP_001175503.2">
    <property type="nucleotide sequence ID" value="XM_001175503.4"/>
</dbReference>
<feature type="domain" description="Oxo-4-hydroxy-4-carboxy-5-ureidoimidazoline decarboxylase" evidence="13">
    <location>
        <begin position="11"/>
        <end position="166"/>
    </location>
</feature>
<evidence type="ECO:0000256" key="2">
    <source>
        <dbReference type="ARBA" id="ARBA00002506"/>
    </source>
</evidence>
<dbReference type="GO" id="GO:0051997">
    <property type="term" value="F:2-oxo-4-hydroxy-4-carboxy-5-ureidoimidazoline decarboxylase activity"/>
    <property type="evidence" value="ECO:0000318"/>
    <property type="project" value="GO_Central"/>
</dbReference>
<keyword evidence="8" id="KW-0210">Decarboxylase</keyword>
<comment type="subcellular location">
    <subcellularLocation>
        <location evidence="3">Peroxisome</location>
    </subcellularLocation>
</comment>
<dbReference type="PANTHER" id="PTHR43466:SF1">
    <property type="entry name" value="2-OXO-4-HYDROXY-4-CARBOXY-5-UREIDOIMIDAZOLINE DECARBOXYLASE-RELATED"/>
    <property type="match status" value="1"/>
</dbReference>
<dbReference type="GO" id="GO:0006144">
    <property type="term" value="P:purine nucleobase metabolic process"/>
    <property type="evidence" value="ECO:0007669"/>
    <property type="project" value="UniProtKB-KW"/>
</dbReference>
<evidence type="ECO:0000256" key="1">
    <source>
        <dbReference type="ARBA" id="ARBA00001163"/>
    </source>
</evidence>
<dbReference type="OrthoDB" id="9970124at2759"/>
<evidence type="ECO:0000256" key="6">
    <source>
        <dbReference type="ARBA" id="ARBA00012257"/>
    </source>
</evidence>
<evidence type="ECO:0000313" key="14">
    <source>
        <dbReference type="EnsemblMetazoa" id="XP_001175503"/>
    </source>
</evidence>
<dbReference type="InParanoid" id="A0A7M7G3F9"/>
<comment type="function">
    <text evidence="2">Catalyzes the stereoselective decarboxylation of 2-oxo-4-hydroxy-4-carboxy-5-ureidoimidazoline (OHCU) to (S)-allantoin.</text>
</comment>
<dbReference type="Pfam" id="PF09349">
    <property type="entry name" value="OHCU_decarbox"/>
    <property type="match status" value="1"/>
</dbReference>
<dbReference type="RefSeq" id="XP_030836137.1">
    <property type="nucleotide sequence ID" value="XM_030980277.1"/>
</dbReference>
<dbReference type="GO" id="GO:0019628">
    <property type="term" value="P:urate catabolic process"/>
    <property type="evidence" value="ECO:0000318"/>
    <property type="project" value="GO_Central"/>
</dbReference>
<evidence type="ECO:0000256" key="3">
    <source>
        <dbReference type="ARBA" id="ARBA00004275"/>
    </source>
</evidence>
<dbReference type="PANTHER" id="PTHR43466">
    <property type="entry name" value="2-OXO-4-HYDROXY-4-CARBOXY-5-UREIDOIMIDAZOLINE DECARBOXYLASE-RELATED"/>
    <property type="match status" value="1"/>
</dbReference>
<dbReference type="InterPro" id="IPR036778">
    <property type="entry name" value="OHCU_decarboxylase_sf"/>
</dbReference>
<evidence type="ECO:0000256" key="11">
    <source>
        <dbReference type="ARBA" id="ARBA00030624"/>
    </source>
</evidence>
<dbReference type="InterPro" id="IPR017580">
    <property type="entry name" value="OHCU_decarboxylase-1"/>
</dbReference>
<dbReference type="EnsemblMetazoa" id="XM_030980277">
    <property type="protein sequence ID" value="XP_030836137"/>
    <property type="gene ID" value="LOC752107"/>
</dbReference>
<dbReference type="GO" id="GO:0000255">
    <property type="term" value="P:allantoin metabolic process"/>
    <property type="evidence" value="ECO:0007669"/>
    <property type="project" value="InterPro"/>
</dbReference>
<sequence>MAEKFTIEAINQQEYEEFIENFENIAEHGILIAGAVWSHRPFQSFDHLHRCFCDFMDSLPESGKQSILRCHPNLAGKLARQGKLTSESEQEQASAGLSSLTDEQYNEIHKNNDIYRKKFSFPFVICARENKIAAILQGLQTRIQNARELELQKGIEEVKKISYYRLLDMIQEKTLSPKKPKL</sequence>
<keyword evidence="7" id="KW-0659">Purine metabolism</keyword>
<dbReference type="SUPFAM" id="SSF158694">
    <property type="entry name" value="UraD-Like"/>
    <property type="match status" value="1"/>
</dbReference>
<dbReference type="EC" id="4.1.1.97" evidence="6"/>
<accession>A0A7M7G3F9</accession>
<dbReference type="AlphaFoldDB" id="A0A7M7G3F9"/>
<dbReference type="NCBIfam" id="TIGR03164">
    <property type="entry name" value="UHCUDC"/>
    <property type="match status" value="1"/>
</dbReference>
<proteinExistence type="inferred from homology"/>
<evidence type="ECO:0000256" key="10">
    <source>
        <dbReference type="ARBA" id="ARBA00023239"/>
    </source>
</evidence>
<dbReference type="KEGG" id="spu:752107"/>
<dbReference type="EnsemblMetazoa" id="XM_011667543">
    <property type="protein sequence ID" value="XP_011665845"/>
    <property type="gene ID" value="LOC752107"/>
</dbReference>
<dbReference type="FunFam" id="1.10.3330.10:FF:000001">
    <property type="entry name" value="2-oxo-4-hydroxy-4-carboxy-5-ureidoimidazoline decarboxylase"/>
    <property type="match status" value="1"/>
</dbReference>
<dbReference type="Gene3D" id="1.10.3330.10">
    <property type="entry name" value="Oxo-4-hydroxy-4-carboxy-5-ureidoimidazoline decarboxylase"/>
    <property type="match status" value="1"/>
</dbReference>
<evidence type="ECO:0000256" key="8">
    <source>
        <dbReference type="ARBA" id="ARBA00022793"/>
    </source>
</evidence>
<name>A0A7M7G3F9_STRPU</name>
<dbReference type="FunCoup" id="A0A7M7G3F9">
    <property type="interactions" value="29"/>
</dbReference>
<keyword evidence="10" id="KW-0456">Lyase</keyword>
<dbReference type="GO" id="GO:0005777">
    <property type="term" value="C:peroxisome"/>
    <property type="evidence" value="ECO:0000318"/>
    <property type="project" value="GO_Central"/>
</dbReference>
<dbReference type="OMA" id="RCQNERA"/>